<dbReference type="Proteomes" id="UP000784435">
    <property type="component" value="Unassembled WGS sequence"/>
</dbReference>
<proteinExistence type="predicted"/>
<name>A0A921MFU4_9MICO</name>
<feature type="chain" id="PRO_5038932013" evidence="2">
    <location>
        <begin position="25"/>
        <end position="424"/>
    </location>
</feature>
<evidence type="ECO:0000313" key="4">
    <source>
        <dbReference type="Proteomes" id="UP000784435"/>
    </source>
</evidence>
<sequence>MSVLRSVMPSVCVAVTLTLLTGCAGSIAGASGESGGQGFAYGADQQEVTAAIEGLDPVTLTYQPASSSPDDTAAPSAQAFKESIESRSNGQIEVEIVYGQAIATYTELPDALVDGRVDIAHLVPSYLPAEFPAFNDLMTVSQLAPTSPLVGEMATSAMLNELAWSNEAVLQEFEDAGLTPLTPQANSGEYFFLCNPDNDTTTAEAWAGRSVRIGSQAGESAVRDMGANPVSLEYVEAFEGLQRGTIDCTMTQLGSAASFGVPTAAPNISYLTEGSFAGRSPAAHVGGTGYANLPLAYQQIIFDAQPEYFALWTQHLADSNVLAIDQANEEGGTIAALPEEVQERILASQSSLLEDDGDSPAIVQALEQDPAALGEAWVERANELGFTDGGDLQSISSWYSNDDANFLPYTTALYEDVFVDHRPE</sequence>
<accession>A0A921MFU4</accession>
<comment type="caution">
    <text evidence="3">The sequence shown here is derived from an EMBL/GenBank/DDBJ whole genome shotgun (WGS) entry which is preliminary data.</text>
</comment>
<keyword evidence="1 2" id="KW-0732">Signal</keyword>
<dbReference type="EMBL" id="DYUK01000278">
    <property type="protein sequence ID" value="HJG81200.1"/>
    <property type="molecule type" value="Genomic_DNA"/>
</dbReference>
<evidence type="ECO:0000256" key="1">
    <source>
        <dbReference type="ARBA" id="ARBA00022729"/>
    </source>
</evidence>
<gene>
    <name evidence="3" type="ORF">K8V08_12390</name>
</gene>
<organism evidence="3 4">
    <name type="scientific">Brevibacterium senegalense</name>
    <dbReference type="NCBI Taxonomy" id="1033736"/>
    <lineage>
        <taxon>Bacteria</taxon>
        <taxon>Bacillati</taxon>
        <taxon>Actinomycetota</taxon>
        <taxon>Actinomycetes</taxon>
        <taxon>Micrococcales</taxon>
        <taxon>Brevibacteriaceae</taxon>
        <taxon>Brevibacterium</taxon>
    </lineage>
</organism>
<dbReference type="PANTHER" id="PTHR33376:SF15">
    <property type="entry name" value="BLL6794 PROTEIN"/>
    <property type="match status" value="1"/>
</dbReference>
<dbReference type="InterPro" id="IPR018389">
    <property type="entry name" value="DctP_fam"/>
</dbReference>
<dbReference type="PANTHER" id="PTHR33376">
    <property type="match status" value="1"/>
</dbReference>
<evidence type="ECO:0000313" key="3">
    <source>
        <dbReference type="EMBL" id="HJG81200.1"/>
    </source>
</evidence>
<dbReference type="InterPro" id="IPR038404">
    <property type="entry name" value="TRAP_DctP_sf"/>
</dbReference>
<dbReference type="GO" id="GO:0055085">
    <property type="term" value="P:transmembrane transport"/>
    <property type="evidence" value="ECO:0007669"/>
    <property type="project" value="InterPro"/>
</dbReference>
<reference evidence="3" key="1">
    <citation type="journal article" date="2021" name="PeerJ">
        <title>Extensive microbial diversity within the chicken gut microbiome revealed by metagenomics and culture.</title>
        <authorList>
            <person name="Gilroy R."/>
            <person name="Ravi A."/>
            <person name="Getino M."/>
            <person name="Pursley I."/>
            <person name="Horton D.L."/>
            <person name="Alikhan N.F."/>
            <person name="Baker D."/>
            <person name="Gharbi K."/>
            <person name="Hall N."/>
            <person name="Watson M."/>
            <person name="Adriaenssens E.M."/>
            <person name="Foster-Nyarko E."/>
            <person name="Jarju S."/>
            <person name="Secka A."/>
            <person name="Antonio M."/>
            <person name="Oren A."/>
            <person name="Chaudhuri R.R."/>
            <person name="La Ragione R."/>
            <person name="Hildebrand F."/>
            <person name="Pallen M.J."/>
        </authorList>
    </citation>
    <scope>NUCLEOTIDE SEQUENCE</scope>
    <source>
        <strain evidence="3">ChiGjej5B5-7349</strain>
    </source>
</reference>
<dbReference type="AlphaFoldDB" id="A0A921MFU4"/>
<protein>
    <submittedName>
        <fullName evidence="3">C4-dicarboxylate ABC transporter substrate-binding protein</fullName>
    </submittedName>
</protein>
<evidence type="ECO:0000256" key="2">
    <source>
        <dbReference type="SAM" id="SignalP"/>
    </source>
</evidence>
<reference evidence="3" key="2">
    <citation type="submission" date="2021-09" db="EMBL/GenBank/DDBJ databases">
        <authorList>
            <person name="Gilroy R."/>
        </authorList>
    </citation>
    <scope>NUCLEOTIDE SEQUENCE</scope>
    <source>
        <strain evidence="3">ChiGjej5B5-7349</strain>
    </source>
</reference>
<feature type="signal peptide" evidence="2">
    <location>
        <begin position="1"/>
        <end position="24"/>
    </location>
</feature>
<dbReference type="PROSITE" id="PS51257">
    <property type="entry name" value="PROKAR_LIPOPROTEIN"/>
    <property type="match status" value="1"/>
</dbReference>
<dbReference type="Pfam" id="PF03480">
    <property type="entry name" value="DctP"/>
    <property type="match status" value="1"/>
</dbReference>
<dbReference type="Gene3D" id="3.40.190.170">
    <property type="entry name" value="Bacterial extracellular solute-binding protein, family 7"/>
    <property type="match status" value="1"/>
</dbReference>